<dbReference type="AlphaFoldDB" id="A0A8J2LFN5"/>
<gene>
    <name evidence="1" type="ORF">AFUS01_LOCUS42899</name>
</gene>
<accession>A0A8J2LFN5</accession>
<feature type="non-terminal residue" evidence="1">
    <location>
        <position position="140"/>
    </location>
</feature>
<evidence type="ECO:0000313" key="1">
    <source>
        <dbReference type="EMBL" id="CAG7833260.1"/>
    </source>
</evidence>
<dbReference type="Proteomes" id="UP000708208">
    <property type="component" value="Unassembled WGS sequence"/>
</dbReference>
<name>A0A8J2LFN5_9HEXA</name>
<proteinExistence type="predicted"/>
<sequence>EKSEDHWNFYKSARNKYYNAVREAKKDSWRKFCEDLEDLPATARAFKFIKSDGKREPHGIQLAGGQINCEPAIIVDALLENHFPMDSSFRLPESNHSVMADTNGGSWADETVVQRALSSFKPTKAPGPDNIYPAMLQNGG</sequence>
<dbReference type="OrthoDB" id="6338095at2759"/>
<dbReference type="EMBL" id="CAJVCH010569314">
    <property type="protein sequence ID" value="CAG7833260.1"/>
    <property type="molecule type" value="Genomic_DNA"/>
</dbReference>
<keyword evidence="2" id="KW-1185">Reference proteome</keyword>
<organism evidence="1 2">
    <name type="scientific">Allacma fusca</name>
    <dbReference type="NCBI Taxonomy" id="39272"/>
    <lineage>
        <taxon>Eukaryota</taxon>
        <taxon>Metazoa</taxon>
        <taxon>Ecdysozoa</taxon>
        <taxon>Arthropoda</taxon>
        <taxon>Hexapoda</taxon>
        <taxon>Collembola</taxon>
        <taxon>Symphypleona</taxon>
        <taxon>Sminthuridae</taxon>
        <taxon>Allacma</taxon>
    </lineage>
</organism>
<evidence type="ECO:0000313" key="2">
    <source>
        <dbReference type="Proteomes" id="UP000708208"/>
    </source>
</evidence>
<comment type="caution">
    <text evidence="1">The sequence shown here is derived from an EMBL/GenBank/DDBJ whole genome shotgun (WGS) entry which is preliminary data.</text>
</comment>
<protein>
    <submittedName>
        <fullName evidence="1">Uncharacterized protein</fullName>
    </submittedName>
</protein>
<reference evidence="1" key="1">
    <citation type="submission" date="2021-06" db="EMBL/GenBank/DDBJ databases">
        <authorList>
            <person name="Hodson N. C."/>
            <person name="Mongue J. A."/>
            <person name="Jaron S. K."/>
        </authorList>
    </citation>
    <scope>NUCLEOTIDE SEQUENCE</scope>
</reference>
<feature type="non-terminal residue" evidence="1">
    <location>
        <position position="1"/>
    </location>
</feature>